<dbReference type="SMART" id="SM00829">
    <property type="entry name" value="PKS_ER"/>
    <property type="match status" value="1"/>
</dbReference>
<evidence type="ECO:0000313" key="2">
    <source>
        <dbReference type="EMBL" id="PPE65814.1"/>
    </source>
</evidence>
<organism evidence="2 3">
    <name type="scientific">Caldimonas caldifontis</name>
    <dbReference type="NCBI Taxonomy" id="1452508"/>
    <lineage>
        <taxon>Bacteria</taxon>
        <taxon>Pseudomonadati</taxon>
        <taxon>Pseudomonadota</taxon>
        <taxon>Betaproteobacteria</taxon>
        <taxon>Burkholderiales</taxon>
        <taxon>Sphaerotilaceae</taxon>
        <taxon>Caldimonas</taxon>
    </lineage>
</organism>
<dbReference type="PANTHER" id="PTHR43677:SF1">
    <property type="entry name" value="ACRYLYL-COA REDUCTASE ACUI-RELATED"/>
    <property type="match status" value="1"/>
</dbReference>
<dbReference type="SUPFAM" id="SSF51735">
    <property type="entry name" value="NAD(P)-binding Rossmann-fold domains"/>
    <property type="match status" value="1"/>
</dbReference>
<reference evidence="2 3" key="1">
    <citation type="submission" date="2018-02" db="EMBL/GenBank/DDBJ databases">
        <title>Reclassifiation of [Polyangium] brachysporum DSM 7029 as Guopingzhaonella breviflexa gen. nov., sp. nov., a member of the family Comamonadaceae.</title>
        <authorList>
            <person name="Tang B."/>
        </authorList>
    </citation>
    <scope>NUCLEOTIDE SEQUENCE [LARGE SCALE GENOMIC DNA]</scope>
    <source>
        <strain evidence="2 3">BCRC 80649</strain>
    </source>
</reference>
<dbReference type="Pfam" id="PF00107">
    <property type="entry name" value="ADH_zinc_N"/>
    <property type="match status" value="1"/>
</dbReference>
<dbReference type="InterPro" id="IPR014188">
    <property type="entry name" value="Acrylyl-CoA_reductase_AcuI"/>
</dbReference>
<dbReference type="NCBIfam" id="TIGR02823">
    <property type="entry name" value="oxido_YhdH"/>
    <property type="match status" value="1"/>
</dbReference>
<dbReference type="InterPro" id="IPR013149">
    <property type="entry name" value="ADH-like_C"/>
</dbReference>
<feature type="domain" description="Enoyl reductase (ER)" evidence="1">
    <location>
        <begin position="13"/>
        <end position="323"/>
    </location>
</feature>
<dbReference type="InterPro" id="IPR051397">
    <property type="entry name" value="Zn-ADH-like_protein"/>
</dbReference>
<dbReference type="EMBL" id="PSNX01000011">
    <property type="protein sequence ID" value="PPE65814.1"/>
    <property type="molecule type" value="Genomic_DNA"/>
</dbReference>
<dbReference type="AlphaFoldDB" id="A0A2S5SSZ9"/>
<protein>
    <submittedName>
        <fullName evidence="2">Oxidoreductase</fullName>
    </submittedName>
</protein>
<evidence type="ECO:0000313" key="3">
    <source>
        <dbReference type="Proteomes" id="UP000238605"/>
    </source>
</evidence>
<dbReference type="OrthoDB" id="9782155at2"/>
<dbReference type="Proteomes" id="UP000238605">
    <property type="component" value="Unassembled WGS sequence"/>
</dbReference>
<name>A0A2S5SSZ9_9BURK</name>
<comment type="caution">
    <text evidence="2">The sequence shown here is derived from an EMBL/GenBank/DDBJ whole genome shotgun (WGS) entry which is preliminary data.</text>
</comment>
<dbReference type="GO" id="GO:0043957">
    <property type="term" value="F:acryloyl-CoA reductase (NADPH) activity"/>
    <property type="evidence" value="ECO:0007669"/>
    <property type="project" value="TreeGrafter"/>
</dbReference>
<evidence type="ECO:0000259" key="1">
    <source>
        <dbReference type="SMART" id="SM00829"/>
    </source>
</evidence>
<dbReference type="PANTHER" id="PTHR43677">
    <property type="entry name" value="SHORT-CHAIN DEHYDROGENASE/REDUCTASE"/>
    <property type="match status" value="1"/>
</dbReference>
<sequence>MFKALLLTQENKQTRAALTDLDDSQLPEGEVTVRIEYSTLNYKDALAVTGRGAIVRTWPMVPGIDLAGTVEASSNPAWKPGDPVVVTGWGLGETHWGGLAQMARLKAGWLLRRPEAYTARQSMAIATAGFTAALCVMALQRHGLRPGDGEVLVTGAAGGVGSVAVALLGSLGYTVVASTGRPQEADYLLGLGAARCVDRQEFTQPGKPLQSERWAGVVDTVGSHTLVNACASTRFHGAVAACGLAQGADFAGTVMPFILRGVTLYGINSVFIDNDTRRQAWALLANHVPAERLEGMTQEIGLSEVIDFCPRLLEGQVRGRTVVDVNR</sequence>
<accession>A0A2S5SSZ9</accession>
<keyword evidence="3" id="KW-1185">Reference proteome</keyword>
<dbReference type="InterPro" id="IPR011032">
    <property type="entry name" value="GroES-like_sf"/>
</dbReference>
<proteinExistence type="predicted"/>
<gene>
    <name evidence="2" type="ORF">C1704_12955</name>
</gene>
<dbReference type="InterPro" id="IPR020843">
    <property type="entry name" value="ER"/>
</dbReference>
<dbReference type="Gene3D" id="3.90.180.10">
    <property type="entry name" value="Medium-chain alcohol dehydrogenases, catalytic domain"/>
    <property type="match status" value="1"/>
</dbReference>
<dbReference type="RefSeq" id="WP_104303147.1">
    <property type="nucleotide sequence ID" value="NZ_PSNX01000011.1"/>
</dbReference>
<dbReference type="Pfam" id="PF08240">
    <property type="entry name" value="ADH_N"/>
    <property type="match status" value="1"/>
</dbReference>
<dbReference type="InterPro" id="IPR036291">
    <property type="entry name" value="NAD(P)-bd_dom_sf"/>
</dbReference>
<dbReference type="CDD" id="cd08288">
    <property type="entry name" value="MDR_yhdh"/>
    <property type="match status" value="1"/>
</dbReference>
<dbReference type="SUPFAM" id="SSF50129">
    <property type="entry name" value="GroES-like"/>
    <property type="match status" value="1"/>
</dbReference>
<dbReference type="InterPro" id="IPR013154">
    <property type="entry name" value="ADH-like_N"/>
</dbReference>
<dbReference type="Gene3D" id="3.40.50.720">
    <property type="entry name" value="NAD(P)-binding Rossmann-like Domain"/>
    <property type="match status" value="1"/>
</dbReference>